<dbReference type="PIRSF" id="PIRSF006594">
    <property type="entry name" value="UCP006594"/>
    <property type="match status" value="1"/>
</dbReference>
<dbReference type="PANTHER" id="PTHR43801:SF1">
    <property type="entry name" value="POLYPRENYL SYNTHETASE"/>
    <property type="match status" value="1"/>
</dbReference>
<evidence type="ECO:0008006" key="4">
    <source>
        <dbReference type="Google" id="ProtNLM"/>
    </source>
</evidence>
<evidence type="ECO:0000313" key="2">
    <source>
        <dbReference type="EMBL" id="AEH60466.1"/>
    </source>
</evidence>
<dbReference type="OrthoDB" id="120943at2157"/>
<dbReference type="AlphaFoldDB" id="F7XQG5"/>
<dbReference type="HOGENOM" id="CLU_067052_1_0_2"/>
<reference evidence="2 3" key="1">
    <citation type="submission" date="2010-07" db="EMBL/GenBank/DDBJ databases">
        <title>The complete genome of Methanosalsum zhilinae DSM 4017.</title>
        <authorList>
            <consortium name="US DOE Joint Genome Institute (JGI-PGF)"/>
            <person name="Lucas S."/>
            <person name="Copeland A."/>
            <person name="Lapidus A."/>
            <person name="Glavina del Rio T."/>
            <person name="Dalin E."/>
            <person name="Tice H."/>
            <person name="Bruce D."/>
            <person name="Goodwin L."/>
            <person name="Pitluck S."/>
            <person name="Kyrpides N."/>
            <person name="Mavromatis K."/>
            <person name="Ovchinnikova G."/>
            <person name="Daligault H."/>
            <person name="Detter J.C."/>
            <person name="Han C."/>
            <person name="Tapia R."/>
            <person name="Larimer F."/>
            <person name="Land M."/>
            <person name="Hauser L."/>
            <person name="Markowitz V."/>
            <person name="Cheng J.-F."/>
            <person name="Hugenholtz P."/>
            <person name="Woyke T."/>
            <person name="Wu D."/>
            <person name="Spring S."/>
            <person name="Schueler E."/>
            <person name="Brambilla E."/>
            <person name="Klenk H.-P."/>
            <person name="Eisen J.A."/>
        </authorList>
    </citation>
    <scope>NUCLEOTIDE SEQUENCE [LARGE SCALE GENOMIC DNA]</scope>
    <source>
        <strain evidence="3">DSM 4017 / NBRC 107636 / OCM 62 / WeN5</strain>
    </source>
</reference>
<dbReference type="PANTHER" id="PTHR43801">
    <property type="entry name" value="NUCLEOTIDE-BINDING PROTEIN-RELATED"/>
    <property type="match status" value="1"/>
</dbReference>
<evidence type="ECO:0000313" key="3">
    <source>
        <dbReference type="Proteomes" id="UP000006622"/>
    </source>
</evidence>
<feature type="transmembrane region" description="Helical" evidence="1">
    <location>
        <begin position="40"/>
        <end position="56"/>
    </location>
</feature>
<dbReference type="KEGG" id="mzh:Mzhil_0599"/>
<protein>
    <recommendedName>
        <fullName evidence="4">Polyprenyl synthetase</fullName>
    </recommendedName>
</protein>
<dbReference type="InterPro" id="IPR002829">
    <property type="entry name" value="DUF116"/>
</dbReference>
<dbReference type="Pfam" id="PF01976">
    <property type="entry name" value="DUF116"/>
    <property type="match status" value="1"/>
</dbReference>
<sequence length="212" mass="24134" precursor="true">MPVSYELFGRFFVYLTVAVFSITSVTLLIGIYSFKRNTMVFPNLILFVLYLFYAPAKWICRVLSIKEVIVDEILVEVRNAVMLEKFKKTDNKKAVILPQCMRHPSCKARCDPIVGYLCTECGLCDIARICQAARKYNFKVFVIPGDSFVKKIMESYRPNACIGVACFQELTESMQAVSKHIPVQGVFLVKDGCYMTTVNVEEVVNKMEICDV</sequence>
<dbReference type="EMBL" id="CP002101">
    <property type="protein sequence ID" value="AEH60466.1"/>
    <property type="molecule type" value="Genomic_DNA"/>
</dbReference>
<evidence type="ECO:0000256" key="1">
    <source>
        <dbReference type="SAM" id="Phobius"/>
    </source>
</evidence>
<dbReference type="RefSeq" id="WP_013897905.1">
    <property type="nucleotide sequence ID" value="NC_015676.1"/>
</dbReference>
<feature type="transmembrane region" description="Helical" evidence="1">
    <location>
        <begin position="12"/>
        <end position="34"/>
    </location>
</feature>
<dbReference type="STRING" id="679901.Mzhil_0599"/>
<gene>
    <name evidence="2" type="ordered locus">Mzhil_0599</name>
</gene>
<dbReference type="GeneID" id="10822208"/>
<dbReference type="Proteomes" id="UP000006622">
    <property type="component" value="Chromosome"/>
</dbReference>
<proteinExistence type="predicted"/>
<keyword evidence="1" id="KW-0812">Transmembrane</keyword>
<organism evidence="2 3">
    <name type="scientific">Methanosalsum zhilinae (strain DSM 4017 / NBRC 107636 / OCM 62 / WeN5)</name>
    <name type="common">Methanohalophilus zhilinae</name>
    <dbReference type="NCBI Taxonomy" id="679901"/>
    <lineage>
        <taxon>Archaea</taxon>
        <taxon>Methanobacteriati</taxon>
        <taxon>Methanobacteriota</taxon>
        <taxon>Stenosarchaea group</taxon>
        <taxon>Methanomicrobia</taxon>
        <taxon>Methanosarcinales</taxon>
        <taxon>Methanosarcinaceae</taxon>
        <taxon>Methanosalsum</taxon>
    </lineage>
</organism>
<accession>F7XQG5</accession>
<keyword evidence="1" id="KW-0472">Membrane</keyword>
<keyword evidence="1" id="KW-1133">Transmembrane helix</keyword>
<keyword evidence="3" id="KW-1185">Reference proteome</keyword>
<name>F7XQG5_METZD</name>